<proteinExistence type="predicted"/>
<sequence length="49" mass="5691">MPILASGKQWSKQTVASIVELRFSLHTLQNVKKESFNRKSEKLMEDENI</sequence>
<evidence type="ECO:0000313" key="2">
    <source>
        <dbReference type="Proteomes" id="UP000634919"/>
    </source>
</evidence>
<protein>
    <submittedName>
        <fullName evidence="1">Uncharacterized protein</fullName>
    </submittedName>
</protein>
<dbReference type="RefSeq" id="WP_191722707.1">
    <property type="nucleotide sequence ID" value="NZ_JACSQK010000003.1"/>
</dbReference>
<accession>A0ABR8SA31</accession>
<gene>
    <name evidence="1" type="ORF">H9646_07435</name>
</gene>
<name>A0ABR8SA31_9BURK</name>
<dbReference type="Proteomes" id="UP000634919">
    <property type="component" value="Unassembled WGS sequence"/>
</dbReference>
<comment type="caution">
    <text evidence="1">The sequence shown here is derived from an EMBL/GenBank/DDBJ whole genome shotgun (WGS) entry which is preliminary data.</text>
</comment>
<keyword evidence="2" id="KW-1185">Reference proteome</keyword>
<evidence type="ECO:0000313" key="1">
    <source>
        <dbReference type="EMBL" id="MBD7960313.1"/>
    </source>
</evidence>
<reference evidence="1 2" key="1">
    <citation type="submission" date="2020-08" db="EMBL/GenBank/DDBJ databases">
        <title>A Genomic Blueprint of the Chicken Gut Microbiome.</title>
        <authorList>
            <person name="Gilroy R."/>
            <person name="Ravi A."/>
            <person name="Getino M."/>
            <person name="Pursley I."/>
            <person name="Horton D.L."/>
            <person name="Alikhan N.-F."/>
            <person name="Baker D."/>
            <person name="Gharbi K."/>
            <person name="Hall N."/>
            <person name="Watson M."/>
            <person name="Adriaenssens E.M."/>
            <person name="Foster-Nyarko E."/>
            <person name="Jarju S."/>
            <person name="Secka A."/>
            <person name="Antonio M."/>
            <person name="Oren A."/>
            <person name="Chaudhuri R."/>
            <person name="La Ragione R.M."/>
            <person name="Hildebrand F."/>
            <person name="Pallen M.J."/>
        </authorList>
    </citation>
    <scope>NUCLEOTIDE SEQUENCE [LARGE SCALE GENOMIC DNA]</scope>
    <source>
        <strain evidence="1 2">Sa2CVA6</strain>
    </source>
</reference>
<dbReference type="EMBL" id="JACSQK010000003">
    <property type="protein sequence ID" value="MBD7960313.1"/>
    <property type="molecule type" value="Genomic_DNA"/>
</dbReference>
<organism evidence="1 2">
    <name type="scientific">Comamonas avium</name>
    <dbReference type="NCBI Taxonomy" id="2762231"/>
    <lineage>
        <taxon>Bacteria</taxon>
        <taxon>Pseudomonadati</taxon>
        <taxon>Pseudomonadota</taxon>
        <taxon>Betaproteobacteria</taxon>
        <taxon>Burkholderiales</taxon>
        <taxon>Comamonadaceae</taxon>
        <taxon>Comamonas</taxon>
    </lineage>
</organism>